<reference evidence="3" key="2">
    <citation type="submission" date="2019-01" db="UniProtKB">
        <authorList>
            <consortium name="EnsemblPlants"/>
        </authorList>
    </citation>
    <scope>IDENTIFICATION</scope>
    <source>
        <strain evidence="3">cv. Heinz 1706</strain>
    </source>
</reference>
<dbReference type="PANTHER" id="PTHR34427">
    <property type="entry name" value="DUF4283 DOMAIN PROTEIN"/>
    <property type="match status" value="1"/>
</dbReference>
<feature type="region of interest" description="Disordered" evidence="1">
    <location>
        <begin position="154"/>
        <end position="200"/>
    </location>
</feature>
<dbReference type="Proteomes" id="UP000004994">
    <property type="component" value="Chromosome 8"/>
</dbReference>
<dbReference type="InterPro" id="IPR025558">
    <property type="entry name" value="DUF4283"/>
</dbReference>
<dbReference type="EnsemblPlants" id="Solyc08g042147.1.1">
    <property type="protein sequence ID" value="Solyc08g042147.1.1"/>
    <property type="gene ID" value="Solyc08g042147.1"/>
</dbReference>
<dbReference type="Pfam" id="PF14111">
    <property type="entry name" value="DUF4283"/>
    <property type="match status" value="1"/>
</dbReference>
<sequence>MSTNCGWLRRPRDFRGIQIFESYSISTSSPLYRTFHEAASIGCWLGSKSLSSSDDSYPLSQSLIGMFNDPFHHRLNTETIHKWFQSRLKVTAGFKVIPLDHNKFIFELPSRQEVMRVKAGDWFWSERHLNLSWWSPEVRSQAVSQENVWIKEQEQRTETKNRDCRRREEQSRYRTQNAGMGLQEGSGGKNRSRSQRALSR</sequence>
<evidence type="ECO:0000256" key="1">
    <source>
        <dbReference type="SAM" id="MobiDB-lite"/>
    </source>
</evidence>
<evidence type="ECO:0000313" key="4">
    <source>
        <dbReference type="Proteomes" id="UP000004994"/>
    </source>
</evidence>
<protein>
    <recommendedName>
        <fullName evidence="2">DUF4283 domain-containing protein</fullName>
    </recommendedName>
</protein>
<proteinExistence type="predicted"/>
<reference evidence="3" key="1">
    <citation type="journal article" date="2012" name="Nature">
        <title>The tomato genome sequence provides insights into fleshy fruit evolution.</title>
        <authorList>
            <consortium name="Tomato Genome Consortium"/>
        </authorList>
    </citation>
    <scope>NUCLEOTIDE SEQUENCE [LARGE SCALE GENOMIC DNA]</scope>
    <source>
        <strain evidence="3">cv. Heinz 1706</strain>
    </source>
</reference>
<evidence type="ECO:0000313" key="3">
    <source>
        <dbReference type="EnsemblPlants" id="Solyc08g042147.1.1"/>
    </source>
</evidence>
<feature type="compositionally biased region" description="Basic residues" evidence="1">
    <location>
        <begin position="190"/>
        <end position="200"/>
    </location>
</feature>
<dbReference type="InParanoid" id="A0A3Q7HKS9"/>
<dbReference type="Gramene" id="Solyc08g042147.1.1">
    <property type="protein sequence ID" value="Solyc08g042147.1.1"/>
    <property type="gene ID" value="Solyc08g042147.1"/>
</dbReference>
<keyword evidence="4" id="KW-1185">Reference proteome</keyword>
<dbReference type="AlphaFoldDB" id="A0A3Q7HKS9"/>
<evidence type="ECO:0000259" key="2">
    <source>
        <dbReference type="Pfam" id="PF14111"/>
    </source>
</evidence>
<accession>A0A3Q7HKS9</accession>
<organism evidence="3">
    <name type="scientific">Solanum lycopersicum</name>
    <name type="common">Tomato</name>
    <name type="synonym">Lycopersicon esculentum</name>
    <dbReference type="NCBI Taxonomy" id="4081"/>
    <lineage>
        <taxon>Eukaryota</taxon>
        <taxon>Viridiplantae</taxon>
        <taxon>Streptophyta</taxon>
        <taxon>Embryophyta</taxon>
        <taxon>Tracheophyta</taxon>
        <taxon>Spermatophyta</taxon>
        <taxon>Magnoliopsida</taxon>
        <taxon>eudicotyledons</taxon>
        <taxon>Gunneridae</taxon>
        <taxon>Pentapetalae</taxon>
        <taxon>asterids</taxon>
        <taxon>lamiids</taxon>
        <taxon>Solanales</taxon>
        <taxon>Solanaceae</taxon>
        <taxon>Solanoideae</taxon>
        <taxon>Solaneae</taxon>
        <taxon>Solanum</taxon>
        <taxon>Solanum subgen. Lycopersicon</taxon>
    </lineage>
</organism>
<name>A0A3Q7HKS9_SOLLC</name>
<dbReference type="PANTHER" id="PTHR34427:SF17">
    <property type="entry name" value="DUF4283 DOMAIN-CONTAINING PROTEIN"/>
    <property type="match status" value="1"/>
</dbReference>
<feature type="compositionally biased region" description="Basic and acidic residues" evidence="1">
    <location>
        <begin position="154"/>
        <end position="172"/>
    </location>
</feature>
<feature type="domain" description="DUF4283" evidence="2">
    <location>
        <begin position="60"/>
        <end position="139"/>
    </location>
</feature>